<accession>A0A5Y1JUY9</accession>
<dbReference type="EMBL" id="AALBKM010000006">
    <property type="protein sequence ID" value="ECX9311748.1"/>
    <property type="molecule type" value="Genomic_DNA"/>
</dbReference>
<evidence type="ECO:0000313" key="10">
    <source>
        <dbReference type="EMBL" id="EDH2693506.1"/>
    </source>
</evidence>
<dbReference type="EMBL" id="AALMVK010000002">
    <property type="protein sequence ID" value="EDB2351992.1"/>
    <property type="molecule type" value="Genomic_DNA"/>
</dbReference>
<proteinExistence type="predicted"/>
<dbReference type="EMBL" id="AAHASM010000001">
    <property type="protein sequence ID" value="EBU0355900.1"/>
    <property type="molecule type" value="Genomic_DNA"/>
</dbReference>
<evidence type="ECO:0000313" key="7">
    <source>
        <dbReference type="EMBL" id="ECX9311748.1"/>
    </source>
</evidence>
<dbReference type="EMBL" id="AAKIEA010000001">
    <property type="protein sequence ID" value="ECS0102877.1"/>
    <property type="molecule type" value="Genomic_DNA"/>
</dbReference>
<evidence type="ECO:0000313" key="4">
    <source>
        <dbReference type="EMBL" id="ECU9831396.1"/>
    </source>
</evidence>
<dbReference type="EMBL" id="AAKRRA010000001">
    <property type="protein sequence ID" value="ECU9831396.1"/>
    <property type="molecule type" value="Genomic_DNA"/>
</dbReference>
<sequence length="68" mass="7896">MTCSNDRKITFLLQKKIVRRQRDGKAVKAPEKKSGSYGTSDSVMLTRHALFGWRQQLITMRILFVQIL</sequence>
<dbReference type="EMBL" id="AACZYW010000005">
    <property type="protein sequence ID" value="EAO0729402.1"/>
    <property type="molecule type" value="Genomic_DNA"/>
</dbReference>
<dbReference type="EMBL" id="AALEWU010000003">
    <property type="protein sequence ID" value="ECZ2003426.1"/>
    <property type="molecule type" value="Genomic_DNA"/>
</dbReference>
<evidence type="ECO:0000313" key="3">
    <source>
        <dbReference type="EMBL" id="ECS0102877.1"/>
    </source>
</evidence>
<organism evidence="8">
    <name type="scientific">Salmonella enterica</name>
    <name type="common">Salmonella choleraesuis</name>
    <dbReference type="NCBI Taxonomy" id="28901"/>
    <lineage>
        <taxon>Bacteria</taxon>
        <taxon>Pseudomonadati</taxon>
        <taxon>Pseudomonadota</taxon>
        <taxon>Gammaproteobacteria</taxon>
        <taxon>Enterobacterales</taxon>
        <taxon>Enterobacteriaceae</taxon>
        <taxon>Salmonella</taxon>
    </lineage>
</organism>
<comment type="caution">
    <text evidence="8">The sequence shown here is derived from an EMBL/GenBank/DDBJ whole genome shotgun (WGS) entry which is preliminary data.</text>
</comment>
<evidence type="ECO:0000313" key="9">
    <source>
        <dbReference type="EMBL" id="EDB2351992.1"/>
    </source>
</evidence>
<dbReference type="AlphaFoldDB" id="A0A5Y1JUY9"/>
<reference evidence="8" key="1">
    <citation type="submission" date="2019-09" db="EMBL/GenBank/DDBJ databases">
        <authorList>
            <consortium name="PulseNet: The National Subtyping Network for Foodborne Disease Surveillance"/>
            <person name="Tarr C.L."/>
            <person name="Trees E."/>
            <person name="Katz L.S."/>
            <person name="Carleton-Romer H.A."/>
            <person name="Stroika S."/>
            <person name="Kucerova Z."/>
            <person name="Roache K.F."/>
            <person name="Sabol A.L."/>
            <person name="Besser J."/>
            <person name="Gerner-Smidt P."/>
        </authorList>
    </citation>
    <scope>NUCLEOTIDE SEQUENCE</scope>
    <source>
        <strain evidence="2">PNUSAS026164</strain>
        <strain evidence="4">PNUSAS030031</strain>
        <strain evidence="5">PNUSAS039688</strain>
        <strain evidence="1">PNUSAS067109</strain>
        <strain evidence="3">PNUSAS098001</strain>
        <strain evidence="6">PNUSAS101278</strain>
        <strain evidence="7">PNUSAS101294</strain>
        <strain evidence="8">PNUSAS102640</strain>
        <strain evidence="9">PNUSAS103209</strain>
        <strain evidence="10">PNUSAS106614</strain>
    </source>
</reference>
<dbReference type="EMBL" id="AAMGZK010000002">
    <property type="protein sequence ID" value="EDH2693506.1"/>
    <property type="molecule type" value="Genomic_DNA"/>
</dbReference>
<evidence type="ECO:0000313" key="1">
    <source>
        <dbReference type="EMBL" id="EAO0729402.1"/>
    </source>
</evidence>
<evidence type="ECO:0000313" key="6">
    <source>
        <dbReference type="EMBL" id="ECX9302317.1"/>
    </source>
</evidence>
<name>A0A5Y1JUY9_SALER</name>
<evidence type="ECO:0000313" key="2">
    <source>
        <dbReference type="EMBL" id="EBU0355900.1"/>
    </source>
</evidence>
<protein>
    <submittedName>
        <fullName evidence="8">Uncharacterized protein</fullName>
    </submittedName>
</protein>
<dbReference type="EMBL" id="AALBKK010000001">
    <property type="protein sequence ID" value="ECX9302317.1"/>
    <property type="molecule type" value="Genomic_DNA"/>
</dbReference>
<evidence type="ECO:0000313" key="8">
    <source>
        <dbReference type="EMBL" id="ECZ2003426.1"/>
    </source>
</evidence>
<evidence type="ECO:0000313" key="5">
    <source>
        <dbReference type="EMBL" id="ECV4348636.1"/>
    </source>
</evidence>
<dbReference type="EMBL" id="AAKRUL010000001">
    <property type="protein sequence ID" value="ECV4348636.1"/>
    <property type="molecule type" value="Genomic_DNA"/>
</dbReference>
<gene>
    <name evidence="2" type="ORF">CSF29_00815</name>
    <name evidence="4" type="ORF">CXS49_00150</name>
    <name evidence="5" type="ORF">DIK26_00150</name>
    <name evidence="1" type="ORF">EW248_02815</name>
    <name evidence="3" type="ORF">F2T28_01355</name>
    <name evidence="6" type="ORF">F6Z08_00150</name>
    <name evidence="7" type="ORF">F6Z12_03470</name>
    <name evidence="8" type="ORF">F7J00_00995</name>
    <name evidence="9" type="ORF">F9N04_03820</name>
    <name evidence="10" type="ORF">GC632_03825</name>
</gene>